<dbReference type="RefSeq" id="WP_146356849.1">
    <property type="nucleotide sequence ID" value="NZ_VOBR01000022.1"/>
</dbReference>
<keyword evidence="3" id="KW-0520">NAD</keyword>
<sequence length="475" mass="51398">MRRIINPFDQSVIAEVEEGTTADALAAIAAARRAFDDGSWTSTSPEHRAAILNRVADLLERDKEDIARTETLDTGKTIVESRIDVDDVVAVFRYYGGLAALLHPKIVPGAGPDVLSRVDYEPVGVCGLIAPWNYPLLQMSWKVAPALLAGNTIVAKPSEITPLTTIKLFELLTEAGVPDGVANLVLGTGPEVGAPLSEHRDVDLVSFTGSLATGQRIMVSAATTVKKVALELGGKNPNIVFADADVETAVDYALTAAFFHAGQVCSAGTRLIVHEDIHDAFVAEVARRTDLVKLGNGFDDDTESGPLVSAEHLAKVEGYVEIGLREGARLVAGGKRPDEPELANGFFFRPTVFADCTRDMKLVQDETFGPIITVEKFATEDEAVFLGNDTDYGLAGGVWSQDLDKAQRVAKRLRHGTVWVNDFGPYLPQAEWGGFKRSGIGRELGTSGLHEYCEPKHVYQNLKPSAQNWFARRDT</sequence>
<dbReference type="SUPFAM" id="SSF53720">
    <property type="entry name" value="ALDH-like"/>
    <property type="match status" value="1"/>
</dbReference>
<organism evidence="8 9">
    <name type="scientific">Lentzea tibetensis</name>
    <dbReference type="NCBI Taxonomy" id="2591470"/>
    <lineage>
        <taxon>Bacteria</taxon>
        <taxon>Bacillati</taxon>
        <taxon>Actinomycetota</taxon>
        <taxon>Actinomycetes</taxon>
        <taxon>Pseudonocardiales</taxon>
        <taxon>Pseudonocardiaceae</taxon>
        <taxon>Lentzea</taxon>
    </lineage>
</organism>
<evidence type="ECO:0000313" key="9">
    <source>
        <dbReference type="Proteomes" id="UP000316639"/>
    </source>
</evidence>
<proteinExistence type="inferred from homology"/>
<dbReference type="PANTHER" id="PTHR43860:SF2">
    <property type="entry name" value="BETAINE ALDEHYDE DEHYDROGENASE-RELATED"/>
    <property type="match status" value="1"/>
</dbReference>
<feature type="domain" description="Aldehyde dehydrogenase" evidence="7">
    <location>
        <begin position="4"/>
        <end position="458"/>
    </location>
</feature>
<dbReference type="Proteomes" id="UP000316639">
    <property type="component" value="Unassembled WGS sequence"/>
</dbReference>
<comment type="caution">
    <text evidence="8">The sequence shown here is derived from an EMBL/GenBank/DDBJ whole genome shotgun (WGS) entry which is preliminary data.</text>
</comment>
<dbReference type="InterPro" id="IPR015590">
    <property type="entry name" value="Aldehyde_DH_dom"/>
</dbReference>
<protein>
    <submittedName>
        <fullName evidence="8">Aldehyde dehydrogenase family protein</fullName>
    </submittedName>
</protein>
<dbReference type="FunFam" id="3.40.309.10:FF:000012">
    <property type="entry name" value="Betaine aldehyde dehydrogenase"/>
    <property type="match status" value="1"/>
</dbReference>
<comment type="similarity">
    <text evidence="1 6">Belongs to the aldehyde dehydrogenase family.</text>
</comment>
<keyword evidence="2 6" id="KW-0560">Oxidoreductase</keyword>
<evidence type="ECO:0000313" key="8">
    <source>
        <dbReference type="EMBL" id="TWP48172.1"/>
    </source>
</evidence>
<evidence type="ECO:0000256" key="6">
    <source>
        <dbReference type="RuleBase" id="RU003345"/>
    </source>
</evidence>
<dbReference type="AlphaFoldDB" id="A0A563ELN5"/>
<evidence type="ECO:0000256" key="3">
    <source>
        <dbReference type="ARBA" id="ARBA00023027"/>
    </source>
</evidence>
<dbReference type="Gene3D" id="3.40.605.10">
    <property type="entry name" value="Aldehyde Dehydrogenase, Chain A, domain 1"/>
    <property type="match status" value="1"/>
</dbReference>
<name>A0A563ELN5_9PSEU</name>
<dbReference type="OrthoDB" id="6882680at2"/>
<dbReference type="InterPro" id="IPR016160">
    <property type="entry name" value="Ald_DH_CS_CYS"/>
</dbReference>
<dbReference type="InterPro" id="IPR029510">
    <property type="entry name" value="Ald_DH_CS_GLU"/>
</dbReference>
<dbReference type="EMBL" id="VOBR01000022">
    <property type="protein sequence ID" value="TWP48172.1"/>
    <property type="molecule type" value="Genomic_DNA"/>
</dbReference>
<feature type="active site" evidence="5">
    <location>
        <position position="231"/>
    </location>
</feature>
<dbReference type="Gene3D" id="3.40.309.10">
    <property type="entry name" value="Aldehyde Dehydrogenase, Chain A, domain 2"/>
    <property type="match status" value="1"/>
</dbReference>
<accession>A0A563ELN5</accession>
<dbReference type="GO" id="GO:0016620">
    <property type="term" value="F:oxidoreductase activity, acting on the aldehyde or oxo group of donors, NAD or NADP as acceptor"/>
    <property type="evidence" value="ECO:0007669"/>
    <property type="project" value="InterPro"/>
</dbReference>
<comment type="pathway">
    <text evidence="4">Amine and polyamine biosynthesis; betaine biosynthesis via choline pathway; betaine from betaine aldehyde: step 1/1.</text>
</comment>
<dbReference type="InterPro" id="IPR016161">
    <property type="entry name" value="Ald_DH/histidinol_DH"/>
</dbReference>
<dbReference type="InterPro" id="IPR016163">
    <property type="entry name" value="Ald_DH_C"/>
</dbReference>
<dbReference type="PROSITE" id="PS00070">
    <property type="entry name" value="ALDEHYDE_DEHYDR_CYS"/>
    <property type="match status" value="1"/>
</dbReference>
<dbReference type="PANTHER" id="PTHR43860">
    <property type="entry name" value="BETAINE ALDEHYDE DEHYDROGENASE"/>
    <property type="match status" value="1"/>
</dbReference>
<dbReference type="PROSITE" id="PS00687">
    <property type="entry name" value="ALDEHYDE_DEHYDR_GLU"/>
    <property type="match status" value="1"/>
</dbReference>
<dbReference type="InterPro" id="IPR016162">
    <property type="entry name" value="Ald_DH_N"/>
</dbReference>
<evidence type="ECO:0000256" key="2">
    <source>
        <dbReference type="ARBA" id="ARBA00023002"/>
    </source>
</evidence>
<gene>
    <name evidence="8" type="ORF">FKR81_29795</name>
</gene>
<evidence type="ECO:0000256" key="5">
    <source>
        <dbReference type="PROSITE-ProRule" id="PRU10007"/>
    </source>
</evidence>
<reference evidence="8 9" key="1">
    <citation type="submission" date="2019-07" db="EMBL/GenBank/DDBJ databases">
        <title>Lentzea xizangensis sp. nov., isolated from Qinghai-Tibetan Plateau Soils.</title>
        <authorList>
            <person name="Huang J."/>
        </authorList>
    </citation>
    <scope>NUCLEOTIDE SEQUENCE [LARGE SCALE GENOMIC DNA]</scope>
    <source>
        <strain evidence="8 9">FXJ1.1311</strain>
    </source>
</reference>
<keyword evidence="9" id="KW-1185">Reference proteome</keyword>
<evidence type="ECO:0000259" key="7">
    <source>
        <dbReference type="Pfam" id="PF00171"/>
    </source>
</evidence>
<dbReference type="FunFam" id="3.40.605.10:FF:000007">
    <property type="entry name" value="NAD/NADP-dependent betaine aldehyde dehydrogenase"/>
    <property type="match status" value="1"/>
</dbReference>
<evidence type="ECO:0000256" key="4">
    <source>
        <dbReference type="ARBA" id="ARBA00037921"/>
    </source>
</evidence>
<evidence type="ECO:0000256" key="1">
    <source>
        <dbReference type="ARBA" id="ARBA00009986"/>
    </source>
</evidence>
<dbReference type="Pfam" id="PF00171">
    <property type="entry name" value="Aldedh"/>
    <property type="match status" value="1"/>
</dbReference>